<dbReference type="EC" id="3.5.4.4" evidence="5"/>
<dbReference type="GO" id="GO:0006154">
    <property type="term" value="P:adenosine catabolic process"/>
    <property type="evidence" value="ECO:0007669"/>
    <property type="project" value="TreeGrafter"/>
</dbReference>
<comment type="subcellular location">
    <subcellularLocation>
        <location evidence="2">Cell membrane</location>
        <topology evidence="2">Peripheral membrane protein</topology>
        <orientation evidence="2">Extracellular side</orientation>
    </subcellularLocation>
    <subcellularLocation>
        <location evidence="3">Cytoplasmic vesicle lumen</location>
    </subcellularLocation>
</comment>
<dbReference type="PANTHER" id="PTHR11409:SF43">
    <property type="entry name" value="ADENOSINE DEAMINASE"/>
    <property type="match status" value="1"/>
</dbReference>
<dbReference type="Gene3D" id="3.20.20.140">
    <property type="entry name" value="Metal-dependent hydrolases"/>
    <property type="match status" value="1"/>
</dbReference>
<keyword evidence="7" id="KW-0479">Metal-binding</keyword>
<evidence type="ECO:0000256" key="8">
    <source>
        <dbReference type="ARBA" id="ARBA00022801"/>
    </source>
</evidence>
<dbReference type="InterPro" id="IPR001365">
    <property type="entry name" value="A_deaminase_dom"/>
</dbReference>
<dbReference type="KEGG" id="bbel:109473520"/>
<dbReference type="GO" id="GO:0009168">
    <property type="term" value="P:purine ribonucleoside monophosphate biosynthetic process"/>
    <property type="evidence" value="ECO:0007669"/>
    <property type="project" value="InterPro"/>
</dbReference>
<evidence type="ECO:0000256" key="5">
    <source>
        <dbReference type="ARBA" id="ARBA00012784"/>
    </source>
</evidence>
<sequence>MAEFDPSKKWVELHLHLDGAVRTETLLEVARRRGLSLPADTVDDLVPHVSMNNPGHIDDMFHAFHTLIPVLSGDHAAIRRIAYELCEDQAQQGVVYFEARYCPHLLTSNLTGESGDDPTAAEVVELVNAGLQQGSKDYNIQARSLLCAIREHPEWSHEMVELCGKYSSDGVVGLDLAGGKVGYKEDANLPHIKAFQDAQRLGVHRTIHAGEVGGPEIVEEAVTEMHAERIGHGYHVLDDEDLYQRLKKEGMHFEVCPVSSYMTGAVQTDFKQHPAKRFAQDGANFSLSSDDPRVFLTSLTRERKFVKENWGFDDALISTLNLNAARACFLPEADKARLVSHVQMLQGP</sequence>
<keyword evidence="8" id="KW-0378">Hydrolase</keyword>
<feature type="domain" description="Adenosine deaminase" evidence="10">
    <location>
        <begin position="11"/>
        <end position="343"/>
    </location>
</feature>
<dbReference type="PROSITE" id="PS00485">
    <property type="entry name" value="A_DEAMINASE"/>
    <property type="match status" value="1"/>
</dbReference>
<dbReference type="GO" id="GO:0004000">
    <property type="term" value="F:adenosine deaminase activity"/>
    <property type="evidence" value="ECO:0007669"/>
    <property type="project" value="TreeGrafter"/>
</dbReference>
<dbReference type="OrthoDB" id="272271at2759"/>
<evidence type="ECO:0000256" key="4">
    <source>
        <dbReference type="ARBA" id="ARBA00006676"/>
    </source>
</evidence>
<evidence type="ECO:0000256" key="9">
    <source>
        <dbReference type="ARBA" id="ARBA00022833"/>
    </source>
</evidence>
<evidence type="ECO:0000256" key="1">
    <source>
        <dbReference type="ARBA" id="ARBA00001947"/>
    </source>
</evidence>
<evidence type="ECO:0000256" key="7">
    <source>
        <dbReference type="ARBA" id="ARBA00022723"/>
    </source>
</evidence>
<dbReference type="GO" id="GO:0060205">
    <property type="term" value="C:cytoplasmic vesicle lumen"/>
    <property type="evidence" value="ECO:0007669"/>
    <property type="project" value="UniProtKB-SubCell"/>
</dbReference>
<dbReference type="RefSeq" id="XP_019628959.1">
    <property type="nucleotide sequence ID" value="XM_019773400.1"/>
</dbReference>
<name>A0A6P4Z4V2_BRABE</name>
<dbReference type="FunFam" id="3.20.20.140:FF:000057">
    <property type="entry name" value="Adenosine deaminase"/>
    <property type="match status" value="1"/>
</dbReference>
<gene>
    <name evidence="12" type="primary">LOC109473520</name>
</gene>
<dbReference type="AlphaFoldDB" id="A0A6P4Z4V2"/>
<comment type="similarity">
    <text evidence="4">Belongs to the metallo-dependent hydrolases superfamily. Adenosine and AMP deaminases family.</text>
</comment>
<accession>A0A6P4Z4V2</accession>
<dbReference type="InterPro" id="IPR032466">
    <property type="entry name" value="Metal_Hydrolase"/>
</dbReference>
<dbReference type="Proteomes" id="UP000515135">
    <property type="component" value="Unplaced"/>
</dbReference>
<keyword evidence="11" id="KW-1185">Reference proteome</keyword>
<proteinExistence type="inferred from homology"/>
<evidence type="ECO:0000256" key="3">
    <source>
        <dbReference type="ARBA" id="ARBA00004321"/>
    </source>
</evidence>
<keyword evidence="9" id="KW-0862">Zinc</keyword>
<dbReference type="PANTHER" id="PTHR11409">
    <property type="entry name" value="ADENOSINE DEAMINASE"/>
    <property type="match status" value="1"/>
</dbReference>
<evidence type="ECO:0000256" key="2">
    <source>
        <dbReference type="ARBA" id="ARBA00004296"/>
    </source>
</evidence>
<dbReference type="GO" id="GO:0060169">
    <property type="term" value="P:negative regulation of adenosine receptor signaling pathway"/>
    <property type="evidence" value="ECO:0007669"/>
    <property type="project" value="TreeGrafter"/>
</dbReference>
<dbReference type="GO" id="GO:0005829">
    <property type="term" value="C:cytosol"/>
    <property type="evidence" value="ECO:0007669"/>
    <property type="project" value="TreeGrafter"/>
</dbReference>
<dbReference type="InterPro" id="IPR006650">
    <property type="entry name" value="A/AMP_deam_AS"/>
</dbReference>
<evidence type="ECO:0000313" key="11">
    <source>
        <dbReference type="Proteomes" id="UP000515135"/>
    </source>
</evidence>
<dbReference type="SUPFAM" id="SSF51556">
    <property type="entry name" value="Metallo-dependent hydrolases"/>
    <property type="match status" value="1"/>
</dbReference>
<dbReference type="GeneID" id="109473520"/>
<organism evidence="11 12">
    <name type="scientific">Branchiostoma belcheri</name>
    <name type="common">Amphioxus</name>
    <dbReference type="NCBI Taxonomy" id="7741"/>
    <lineage>
        <taxon>Eukaryota</taxon>
        <taxon>Metazoa</taxon>
        <taxon>Chordata</taxon>
        <taxon>Cephalochordata</taxon>
        <taxon>Leptocardii</taxon>
        <taxon>Amphioxiformes</taxon>
        <taxon>Branchiostomatidae</taxon>
        <taxon>Branchiostoma</taxon>
    </lineage>
</organism>
<evidence type="ECO:0000259" key="10">
    <source>
        <dbReference type="Pfam" id="PF00962"/>
    </source>
</evidence>
<dbReference type="GO" id="GO:0043103">
    <property type="term" value="P:hypoxanthine salvage"/>
    <property type="evidence" value="ECO:0007669"/>
    <property type="project" value="TreeGrafter"/>
</dbReference>
<dbReference type="GO" id="GO:0009897">
    <property type="term" value="C:external side of plasma membrane"/>
    <property type="evidence" value="ECO:0007669"/>
    <property type="project" value="TreeGrafter"/>
</dbReference>
<dbReference type="NCBIfam" id="TIGR01430">
    <property type="entry name" value="aden_deam"/>
    <property type="match status" value="1"/>
</dbReference>
<dbReference type="GO" id="GO:0046103">
    <property type="term" value="P:inosine biosynthetic process"/>
    <property type="evidence" value="ECO:0007669"/>
    <property type="project" value="TreeGrafter"/>
</dbReference>
<evidence type="ECO:0000313" key="12">
    <source>
        <dbReference type="RefSeq" id="XP_019628959.1"/>
    </source>
</evidence>
<dbReference type="InterPro" id="IPR006330">
    <property type="entry name" value="Ado/ade_deaminase"/>
</dbReference>
<dbReference type="Pfam" id="PF00962">
    <property type="entry name" value="A_deaminase"/>
    <property type="match status" value="1"/>
</dbReference>
<reference evidence="12" key="1">
    <citation type="submission" date="2025-08" db="UniProtKB">
        <authorList>
            <consortium name="RefSeq"/>
        </authorList>
    </citation>
    <scope>IDENTIFICATION</scope>
    <source>
        <tissue evidence="12">Gonad</tissue>
    </source>
</reference>
<comment type="cofactor">
    <cofactor evidence="1">
        <name>Zn(2+)</name>
        <dbReference type="ChEBI" id="CHEBI:29105"/>
    </cofactor>
</comment>
<evidence type="ECO:0000256" key="6">
    <source>
        <dbReference type="ARBA" id="ARBA00018099"/>
    </source>
</evidence>
<protein>
    <recommendedName>
        <fullName evidence="6">Adenosine deaminase</fullName>
        <ecNumber evidence="5">3.5.4.4</ecNumber>
    </recommendedName>
</protein>
<dbReference type="GO" id="GO:0046872">
    <property type="term" value="F:metal ion binding"/>
    <property type="evidence" value="ECO:0007669"/>
    <property type="project" value="UniProtKB-KW"/>
</dbReference>